<evidence type="ECO:0000313" key="2">
    <source>
        <dbReference type="EMBL" id="MFD1001259.1"/>
    </source>
</evidence>
<accession>A0ABW3K6J3</accession>
<evidence type="ECO:0000313" key="3">
    <source>
        <dbReference type="Proteomes" id="UP001597112"/>
    </source>
</evidence>
<organism evidence="2 3">
    <name type="scientific">Ohtaekwangia kribbensis</name>
    <dbReference type="NCBI Taxonomy" id="688913"/>
    <lineage>
        <taxon>Bacteria</taxon>
        <taxon>Pseudomonadati</taxon>
        <taxon>Bacteroidota</taxon>
        <taxon>Cytophagia</taxon>
        <taxon>Cytophagales</taxon>
        <taxon>Fulvivirgaceae</taxon>
        <taxon>Ohtaekwangia</taxon>
    </lineage>
</organism>
<feature type="transmembrane region" description="Helical" evidence="1">
    <location>
        <begin position="20"/>
        <end position="38"/>
    </location>
</feature>
<keyword evidence="1" id="KW-0812">Transmembrane</keyword>
<keyword evidence="1" id="KW-1133">Transmembrane helix</keyword>
<comment type="caution">
    <text evidence="2">The sequence shown here is derived from an EMBL/GenBank/DDBJ whole genome shotgun (WGS) entry which is preliminary data.</text>
</comment>
<name>A0ABW3K6J3_9BACT</name>
<keyword evidence="1" id="KW-0472">Membrane</keyword>
<proteinExistence type="predicted"/>
<feature type="transmembrane region" description="Helical" evidence="1">
    <location>
        <begin position="102"/>
        <end position="125"/>
    </location>
</feature>
<feature type="transmembrane region" description="Helical" evidence="1">
    <location>
        <begin position="145"/>
        <end position="163"/>
    </location>
</feature>
<protein>
    <recommendedName>
        <fullName evidence="4">ABC-2 family transporter protein</fullName>
    </recommendedName>
</protein>
<evidence type="ECO:0008006" key="4">
    <source>
        <dbReference type="Google" id="ProtNLM"/>
    </source>
</evidence>
<dbReference type="RefSeq" id="WP_377580757.1">
    <property type="nucleotide sequence ID" value="NZ_JBHTKA010000007.1"/>
</dbReference>
<feature type="transmembrane region" description="Helical" evidence="1">
    <location>
        <begin position="50"/>
        <end position="77"/>
    </location>
</feature>
<keyword evidence="3" id="KW-1185">Reference proteome</keyword>
<feature type="transmembrane region" description="Helical" evidence="1">
    <location>
        <begin position="228"/>
        <end position="248"/>
    </location>
</feature>
<reference evidence="3" key="1">
    <citation type="journal article" date="2019" name="Int. J. Syst. Evol. Microbiol.">
        <title>The Global Catalogue of Microorganisms (GCM) 10K type strain sequencing project: providing services to taxonomists for standard genome sequencing and annotation.</title>
        <authorList>
            <consortium name="The Broad Institute Genomics Platform"/>
            <consortium name="The Broad Institute Genome Sequencing Center for Infectious Disease"/>
            <person name="Wu L."/>
            <person name="Ma J."/>
        </authorList>
    </citation>
    <scope>NUCLEOTIDE SEQUENCE [LARGE SCALE GENOMIC DNA]</scope>
    <source>
        <strain evidence="3">CCUG 58938</strain>
    </source>
</reference>
<dbReference type="Proteomes" id="UP001597112">
    <property type="component" value="Unassembled WGS sequence"/>
</dbReference>
<evidence type="ECO:0000256" key="1">
    <source>
        <dbReference type="SAM" id="Phobius"/>
    </source>
</evidence>
<gene>
    <name evidence="2" type="ORF">ACFQ21_18160</name>
</gene>
<dbReference type="EMBL" id="JBHTKA010000007">
    <property type="protein sequence ID" value="MFD1001259.1"/>
    <property type="molecule type" value="Genomic_DNA"/>
</dbReference>
<sequence length="257" mass="29183">MRLIKIEVDKILHRKFSRWLLIVTTIVLPLALIIISDMSTQDEALTEAEFIANLSFAIISYIQSYIFLPIWIILFIGQELSNGYINRFVFARSRKDYFLSKLLYCASIASYFSVLGIISFIASAYTASVLSDITIFQCMKLFCQLALSTLSYAMLLMSLVFIVRSPAIGFIIYLAWNFSEGILFRVAAGIWSIELKWLPLHLVRTLYTINGEATSGNYHNPFDGNPTAITLPITFIMIATMLTYQSFLQTDLKPLSD</sequence>
<feature type="transmembrane region" description="Helical" evidence="1">
    <location>
        <begin position="170"/>
        <end position="193"/>
    </location>
</feature>